<keyword evidence="1" id="KW-0812">Transmembrane</keyword>
<feature type="chain" id="PRO_5004665268" evidence="2">
    <location>
        <begin position="35"/>
        <end position="509"/>
    </location>
</feature>
<keyword evidence="1" id="KW-1133">Transmembrane helix</keyword>
<keyword evidence="4" id="KW-1185">Reference proteome</keyword>
<accession>U5VSC3</accession>
<evidence type="ECO:0000256" key="2">
    <source>
        <dbReference type="SAM" id="SignalP"/>
    </source>
</evidence>
<feature type="transmembrane region" description="Helical" evidence="1">
    <location>
        <begin position="480"/>
        <end position="499"/>
    </location>
</feature>
<keyword evidence="1" id="KW-0472">Membrane</keyword>
<organism evidence="3 4">
    <name type="scientific">Actinoplanes friuliensis DSM 7358</name>
    <dbReference type="NCBI Taxonomy" id="1246995"/>
    <lineage>
        <taxon>Bacteria</taxon>
        <taxon>Bacillati</taxon>
        <taxon>Actinomycetota</taxon>
        <taxon>Actinomycetes</taxon>
        <taxon>Micromonosporales</taxon>
        <taxon>Micromonosporaceae</taxon>
        <taxon>Actinoplanes</taxon>
    </lineage>
</organism>
<dbReference type="STRING" id="1246995.AFR_01580"/>
<protein>
    <submittedName>
        <fullName evidence="3">LPXTG-motif cell wall anchor domain-containing protein</fullName>
    </submittedName>
</protein>
<keyword evidence="2" id="KW-0732">Signal</keyword>
<dbReference type="Proteomes" id="UP000017746">
    <property type="component" value="Chromosome"/>
</dbReference>
<dbReference type="AlphaFoldDB" id="U5VSC3"/>
<dbReference type="HOGENOM" id="CLU_522677_0_0_11"/>
<sequence length="509" mass="52221">MVTMRLHSFLGRLALPVALLGLTTIVGAAAPAHAAEPDDNWPLIDILVPERVVTVDGRSKAVPVEIFNLGGATAKGIVVEYGADSPIDPSIGFTPPPGCGPTSCKINDLAPGARKVLTFTVKPTAALPDLGASFDVGVAVGGPDGKMVASVTVVRATAGADLEVAPIADIKLAPGKSAPVPVEVRNNGNKPVETVALGFVGEPYVSFPAKYSNCQTVEDLLGVVCFFEQTIGPDEILTIDPSTPLTVKAAADAPGPADYYAGMFAFGADDDLDLAAATAKKAALQKSGTKLALVPLRQSLAEDIDESELNDWDNIASFVVKVSKNPADLVAIGDNFTGAIGDTRTIKVGFRNDGPAATIWPQQNSYLSTKVRIPSGLTLTEVDDSCVPAGDGEPSWGQEGQVSGHDYLCVALGSYAKGEKVLYSFTAKINDGENEDEGTVTVNGGVQDPKTSNNVAKIEVKVSSAGGGGGLPVTGAPAGLLAGGGALLLVGGAVAFVLARRRRIVTIAE</sequence>
<dbReference type="EMBL" id="CP006272">
    <property type="protein sequence ID" value="AGZ38605.1"/>
    <property type="molecule type" value="Genomic_DNA"/>
</dbReference>
<dbReference type="KEGG" id="afs:AFR_01580"/>
<reference evidence="3 4" key="1">
    <citation type="journal article" date="2014" name="J. Biotechnol.">
        <title>Complete genome sequence of the actinobacterium Actinoplanes friuliensis HAG 010964, producer of the lipopeptide antibiotic friulimycin.</title>
        <authorList>
            <person name="Ruckert C."/>
            <person name="Szczepanowski R."/>
            <person name="Albersmeier A."/>
            <person name="Goesmann A."/>
            <person name="Fischer N."/>
            <person name="Steinkamper A."/>
            <person name="Puhler A."/>
            <person name="Biener R."/>
            <person name="Schwartz D."/>
            <person name="Kalinowski J."/>
        </authorList>
    </citation>
    <scope>NUCLEOTIDE SEQUENCE [LARGE SCALE GENOMIC DNA]</scope>
    <source>
        <strain evidence="3 4">DSM 7358</strain>
    </source>
</reference>
<proteinExistence type="predicted"/>
<name>U5VSC3_9ACTN</name>
<evidence type="ECO:0000313" key="3">
    <source>
        <dbReference type="EMBL" id="AGZ38605.1"/>
    </source>
</evidence>
<gene>
    <name evidence="3" type="ORF">AFR_01580</name>
</gene>
<dbReference type="PATRIC" id="fig|1246995.3.peg.317"/>
<evidence type="ECO:0000256" key="1">
    <source>
        <dbReference type="SAM" id="Phobius"/>
    </source>
</evidence>
<evidence type="ECO:0000313" key="4">
    <source>
        <dbReference type="Proteomes" id="UP000017746"/>
    </source>
</evidence>
<dbReference type="eggNOG" id="ENOG5033ZA2">
    <property type="taxonomic scope" value="Bacteria"/>
</dbReference>
<feature type="signal peptide" evidence="2">
    <location>
        <begin position="1"/>
        <end position="34"/>
    </location>
</feature>